<name>A0AAN8E803_9EURO</name>
<feature type="region of interest" description="Disordered" evidence="1">
    <location>
        <begin position="1224"/>
        <end position="1277"/>
    </location>
</feature>
<feature type="region of interest" description="Disordered" evidence="1">
    <location>
        <begin position="538"/>
        <end position="736"/>
    </location>
</feature>
<evidence type="ECO:0000256" key="1">
    <source>
        <dbReference type="SAM" id="MobiDB-lite"/>
    </source>
</evidence>
<feature type="compositionally biased region" description="Basic and acidic residues" evidence="1">
    <location>
        <begin position="538"/>
        <end position="557"/>
    </location>
</feature>
<sequence length="1277" mass="136933">MAELSSQDVVNSTQLVGEISPSSVPGTTTQSQSNSGDGGEAVVAKENGIHATTHSSTQDDQALEDGTARSDTDTSRADGSTGDAKSTDARPVKKFATAKPVSFAKYSVPKVIAANAAKPTAEKALAPNAPLSQAQSIGRPRLVAKTTSSLAQKVKPFRAAAPDPMQVWNKNRAVPQPSTKNLTDEELKLQYGIHLTSRLQDNGEGKEAKWADIDEDDEDDWAPETIEWGDGTKTTVNPADATPLDKSATTSKPSTPAIEAPKPLVEPKPTTSFSTSIGPNAKVLKLGARAESQQKTAQLPKGPSEKVPAHSSQTAPAPAPARSPWAKLPPVEKVSPVEINPQMAMPPPPVRHPANGQLPGPSPATEISADSFNRSWRDSAQPQLFMPNSGRYESVPENRRRMSRNEGFRAPAVLQRPEQGDPHAPGPSAAFQTNRTSSDVARRRASSTVSGESGQLAGIRKMSIRSGEAPTSLGGSAIVEGDDQPPLPKAPEVATPAYQARAGGDYMAGPGPGQTDAELEAQRAQQRQLMREQAELARKRRLEDEARQEAEKQERIRQKLLSLGPDPKVLKAEQEAKAKAKAEAEAKARVEAERAEQLAKETKKEEPVPEVALPSPPKPPQPTATGEPQQYGMMKVHPLNSVKRSASHAAQQPPARPLSNVHNLQPNAEEISPEPPAMNGIQETTTNRQPSETGPIPEPIPRTNRPVSAVSEARAGWGRNDHRTTPTSNLWGAPHNKALGNGTFDQTLAGYAPQDLSSRASSTGQAWMNGKTPTVGQSPQLAQIHQHVPETRSQVLQNMTSPEPLPLAINSEADSMQPVRPPAPIGPPPQVPHHQPSPHQQPVVNGYGAAHPNNALSGWQNFHNVARSQDRAEFEQHQRELATRREEEKRTGARPQANYNFDETFKQVHLGAQPDQRHVGSVAQINMPPPNMFGAVGSMPPTSVGPQSSRGSRFFPQQVNGLPSPQPRTVTYVPIELPRSPSPPPAEELDSSHPAYAFDAESSRPTVRFPPERAVVKLPPAKPPTPTAPAPSPAPVQATMQPAMPTPPPQPMTWAARVSMPPPKPVAPLRGVQQPIVQNPSWQERFNGLLGNSNRKASDSNQTSQGPSSSQSALAVTSATKEPLDVMPAGSASVSLPRSLSAPTIDDVTLPMKDVEEEEDLFEDREAGSLPILYFPGDAPAITWPRAIPSRIVPTPPDTQSAFIFLGSPWKEEKFPKQQFAIIRAPGSEKSIKKDLPIKPSTSANGNHRPQSRHPGGSSYRRGHRGGKPRGGPVKAQ</sequence>
<feature type="compositionally biased region" description="Polar residues" evidence="1">
    <location>
        <begin position="50"/>
        <end position="60"/>
    </location>
</feature>
<feature type="compositionally biased region" description="Polar residues" evidence="1">
    <location>
        <begin position="1"/>
        <end position="35"/>
    </location>
</feature>
<keyword evidence="3" id="KW-1185">Reference proteome</keyword>
<reference evidence="2 3" key="1">
    <citation type="submission" date="2022-12" db="EMBL/GenBank/DDBJ databases">
        <title>Genomic features and morphological characterization of a novel Knufia sp. strain isolated from spacecraft assembly facility.</title>
        <authorList>
            <person name="Teixeira M."/>
            <person name="Chander A.M."/>
            <person name="Stajich J.E."/>
            <person name="Venkateswaran K."/>
        </authorList>
    </citation>
    <scope>NUCLEOTIDE SEQUENCE [LARGE SCALE GENOMIC DNA]</scope>
    <source>
        <strain evidence="2 3">FJI-L2-BK-P2</strain>
    </source>
</reference>
<evidence type="ECO:0000313" key="2">
    <source>
        <dbReference type="EMBL" id="KAK5948339.1"/>
    </source>
</evidence>
<protein>
    <submittedName>
        <fullName evidence="2">Uncharacterized protein</fullName>
    </submittedName>
</protein>
<feature type="compositionally biased region" description="Basic and acidic residues" evidence="1">
    <location>
        <begin position="66"/>
        <end position="76"/>
    </location>
</feature>
<feature type="compositionally biased region" description="Polar residues" evidence="1">
    <location>
        <begin position="1075"/>
        <end position="1120"/>
    </location>
</feature>
<feature type="region of interest" description="Disordered" evidence="1">
    <location>
        <begin position="199"/>
        <end position="491"/>
    </location>
</feature>
<evidence type="ECO:0000313" key="3">
    <source>
        <dbReference type="Proteomes" id="UP001316803"/>
    </source>
</evidence>
<feature type="compositionally biased region" description="Polar residues" evidence="1">
    <location>
        <begin position="430"/>
        <end position="439"/>
    </location>
</feature>
<organism evidence="2 3">
    <name type="scientific">Knufia fluminis</name>
    <dbReference type="NCBI Taxonomy" id="191047"/>
    <lineage>
        <taxon>Eukaryota</taxon>
        <taxon>Fungi</taxon>
        <taxon>Dikarya</taxon>
        <taxon>Ascomycota</taxon>
        <taxon>Pezizomycotina</taxon>
        <taxon>Eurotiomycetes</taxon>
        <taxon>Chaetothyriomycetidae</taxon>
        <taxon>Chaetothyriales</taxon>
        <taxon>Trichomeriaceae</taxon>
        <taxon>Knufia</taxon>
    </lineage>
</organism>
<feature type="compositionally biased region" description="Pro residues" evidence="1">
    <location>
        <begin position="819"/>
        <end position="831"/>
    </location>
</feature>
<comment type="caution">
    <text evidence="2">The sequence shown here is derived from an EMBL/GenBank/DDBJ whole genome shotgun (WGS) entry which is preliminary data.</text>
</comment>
<feature type="region of interest" description="Disordered" evidence="1">
    <location>
        <begin position="814"/>
        <end position="841"/>
    </location>
</feature>
<feature type="compositionally biased region" description="Polar residues" evidence="1">
    <location>
        <begin position="269"/>
        <end position="278"/>
    </location>
</feature>
<feature type="compositionally biased region" description="Pro residues" evidence="1">
    <location>
        <begin position="1020"/>
        <end position="1034"/>
    </location>
</feature>
<feature type="compositionally biased region" description="Polar residues" evidence="1">
    <location>
        <begin position="681"/>
        <end position="692"/>
    </location>
</feature>
<feature type="compositionally biased region" description="Low complexity" evidence="1">
    <location>
        <begin position="832"/>
        <end position="841"/>
    </location>
</feature>
<feature type="region of interest" description="Disordered" evidence="1">
    <location>
        <begin position="1"/>
        <end position="93"/>
    </location>
</feature>
<gene>
    <name evidence="2" type="ORF">OHC33_010649</name>
</gene>
<feature type="compositionally biased region" description="Polar residues" evidence="1">
    <location>
        <begin position="1240"/>
        <end position="1249"/>
    </location>
</feature>
<dbReference type="EMBL" id="JAKLMC020000049">
    <property type="protein sequence ID" value="KAK5948339.1"/>
    <property type="molecule type" value="Genomic_DNA"/>
</dbReference>
<proteinExistence type="predicted"/>
<dbReference type="AlphaFoldDB" id="A0AAN8E803"/>
<dbReference type="Proteomes" id="UP001316803">
    <property type="component" value="Unassembled WGS sequence"/>
</dbReference>
<feature type="region of interest" description="Disordered" evidence="1">
    <location>
        <begin position="756"/>
        <end position="777"/>
    </location>
</feature>
<accession>A0AAN8E803</accession>
<feature type="compositionally biased region" description="Basic and acidic residues" evidence="1">
    <location>
        <begin position="394"/>
        <end position="407"/>
    </location>
</feature>
<feature type="compositionally biased region" description="Basic and acidic residues" evidence="1">
    <location>
        <begin position="201"/>
        <end position="212"/>
    </location>
</feature>
<feature type="compositionally biased region" description="Basic and acidic residues" evidence="1">
    <location>
        <begin position="568"/>
        <end position="607"/>
    </location>
</feature>
<feature type="compositionally biased region" description="Acidic residues" evidence="1">
    <location>
        <begin position="213"/>
        <end position="222"/>
    </location>
</feature>
<feature type="region of interest" description="Disordered" evidence="1">
    <location>
        <begin position="1000"/>
        <end position="1120"/>
    </location>
</feature>
<feature type="compositionally biased region" description="Low complexity" evidence="1">
    <location>
        <begin position="309"/>
        <end position="326"/>
    </location>
</feature>
<feature type="compositionally biased region" description="Polar residues" evidence="1">
    <location>
        <begin position="368"/>
        <end position="382"/>
    </location>
</feature>